<evidence type="ECO:0000313" key="1">
    <source>
        <dbReference type="EMBL" id="EAY09400.1"/>
    </source>
</evidence>
<gene>
    <name evidence="1" type="ORF">TVAG_420220</name>
</gene>
<protein>
    <submittedName>
        <fullName evidence="1">Uncharacterized protein</fullName>
    </submittedName>
</protein>
<dbReference type="VEuPathDB" id="TrichDB:TVAGG3_0424830"/>
<dbReference type="EMBL" id="DS113358">
    <property type="protein sequence ID" value="EAY09400.1"/>
    <property type="molecule type" value="Genomic_DNA"/>
</dbReference>
<dbReference type="VEuPathDB" id="TrichDB:TVAG_420220"/>
<dbReference type="InParanoid" id="A2ED45"/>
<dbReference type="AlphaFoldDB" id="A2ED45"/>
<reference evidence="1" key="1">
    <citation type="submission" date="2006-10" db="EMBL/GenBank/DDBJ databases">
        <authorList>
            <person name="Amadeo P."/>
            <person name="Zhao Q."/>
            <person name="Wortman J."/>
            <person name="Fraser-Liggett C."/>
            <person name="Carlton J."/>
        </authorList>
    </citation>
    <scope>NUCLEOTIDE SEQUENCE</scope>
    <source>
        <strain evidence="1">G3</strain>
    </source>
</reference>
<accession>A2ED45</accession>
<sequence length="962" mass="111282">MNPVSLRKRLRRIQRQEQETAEVRSQTNKQVENNKTVEFQQLLNSTIIACKKLFSKCLNETSSKAESKRSLMAAIFQSRILIGRLLALYRWHRQSTISSSTLTEGKFNNMINHVVRNLQNINSEFSKVNNLRPEEEAEAEEKLEVILANEISYSTIFIKLISYDFPNSITNVIIRSTDFSITIFDRVTLSIRLTKDEQFKLKNMSFKTDFRIKRLQVQNIIAAVSSILDSGVNVFTRLDRFFNKCLNNIALAEFADKLMKYESKYKFTMQHKDGVITIILPEGFSQFRTFNVYSQNQKIVVQSCHPQFLEGAAEFQYVTFNDTEPEFLIPKLFETALKSFMKVYMDLLDKYVKPLILSLKVTQLNYHLYFEFNDKHVMTIGFEPSTCVASIIHAPGIFINAEDVVHCINQGILNTRKVFRLLMNQYALTSLFFNNPNAFFWEKWKYYARDNYIPVISYSSCPDYRFKLCANQEVPSIELLLDQDEYKENCHKISSLPPAIAAVYLQIRKDLGSAAVSTKSRITYSPDSTSIAAIEFSPTGKYSVHIIGNKYNRCAYKIHGNFVSFRFSDYFAHISVSFSKLLNVAKQISQSDFINSNYDLYPTVDVNYMPEHIPAFHVSIRGMLLLASTTRSVDLILRSDQGVKLEIEFARYCKVQQCIYDMITTGNAINKLSAFLSSAMMQFCIFQDTFLAYSNRPSWSLSALSKDNYFSLIFQRHFTMNISWKSTHVFHVIIPKISPSLVLQIALRKFPGFSPEKRLSHPTLSVHTSQLSSLKMYIEDFFLDRDALLYAKFHPVQQTDEKMKVFEPNEQSQWFHLQALMLNSGLEVRLSQWNPTADRILKAFSMFSQTRNLMRVRLIFMSRIAQRPESVGIAVARTMEEISNLPGIDWMSFVRKATFEQEQEIQVKFSSVVFEHSQFSIQISLVDDTTRVRVTSDIEGADDVVNFSTFNKWIGNIIHKYM</sequence>
<keyword evidence="2" id="KW-1185">Reference proteome</keyword>
<dbReference type="Proteomes" id="UP000001542">
    <property type="component" value="Unassembled WGS sequence"/>
</dbReference>
<proteinExistence type="predicted"/>
<reference evidence="1" key="2">
    <citation type="journal article" date="2007" name="Science">
        <title>Draft genome sequence of the sexually transmitted pathogen Trichomonas vaginalis.</title>
        <authorList>
            <person name="Carlton J.M."/>
            <person name="Hirt R.P."/>
            <person name="Silva J.C."/>
            <person name="Delcher A.L."/>
            <person name="Schatz M."/>
            <person name="Zhao Q."/>
            <person name="Wortman J.R."/>
            <person name="Bidwell S.L."/>
            <person name="Alsmark U.C.M."/>
            <person name="Besteiro S."/>
            <person name="Sicheritz-Ponten T."/>
            <person name="Noel C.J."/>
            <person name="Dacks J.B."/>
            <person name="Foster P.G."/>
            <person name="Simillion C."/>
            <person name="Van de Peer Y."/>
            <person name="Miranda-Saavedra D."/>
            <person name="Barton G.J."/>
            <person name="Westrop G.D."/>
            <person name="Mueller S."/>
            <person name="Dessi D."/>
            <person name="Fiori P.L."/>
            <person name="Ren Q."/>
            <person name="Paulsen I."/>
            <person name="Zhang H."/>
            <person name="Bastida-Corcuera F.D."/>
            <person name="Simoes-Barbosa A."/>
            <person name="Brown M.T."/>
            <person name="Hayes R.D."/>
            <person name="Mukherjee M."/>
            <person name="Okumura C.Y."/>
            <person name="Schneider R."/>
            <person name="Smith A.J."/>
            <person name="Vanacova S."/>
            <person name="Villalvazo M."/>
            <person name="Haas B.J."/>
            <person name="Pertea M."/>
            <person name="Feldblyum T.V."/>
            <person name="Utterback T.R."/>
            <person name="Shu C.L."/>
            <person name="Osoegawa K."/>
            <person name="de Jong P.J."/>
            <person name="Hrdy I."/>
            <person name="Horvathova L."/>
            <person name="Zubacova Z."/>
            <person name="Dolezal P."/>
            <person name="Malik S.B."/>
            <person name="Logsdon J.M. Jr."/>
            <person name="Henze K."/>
            <person name="Gupta A."/>
            <person name="Wang C.C."/>
            <person name="Dunne R.L."/>
            <person name="Upcroft J.A."/>
            <person name="Upcroft P."/>
            <person name="White O."/>
            <person name="Salzberg S.L."/>
            <person name="Tang P."/>
            <person name="Chiu C.-H."/>
            <person name="Lee Y.-S."/>
            <person name="Embley T.M."/>
            <person name="Coombs G.H."/>
            <person name="Mottram J.C."/>
            <person name="Tachezy J."/>
            <person name="Fraser-Liggett C.M."/>
            <person name="Johnson P.J."/>
        </authorList>
    </citation>
    <scope>NUCLEOTIDE SEQUENCE [LARGE SCALE GENOMIC DNA]</scope>
    <source>
        <strain evidence="1">G3</strain>
    </source>
</reference>
<dbReference type="KEGG" id="tva:4767322"/>
<dbReference type="RefSeq" id="XP_001321623.1">
    <property type="nucleotide sequence ID" value="XM_001321588.1"/>
</dbReference>
<name>A2ED45_TRIV3</name>
<evidence type="ECO:0000313" key="2">
    <source>
        <dbReference type="Proteomes" id="UP000001542"/>
    </source>
</evidence>
<organism evidence="1 2">
    <name type="scientific">Trichomonas vaginalis (strain ATCC PRA-98 / G3)</name>
    <dbReference type="NCBI Taxonomy" id="412133"/>
    <lineage>
        <taxon>Eukaryota</taxon>
        <taxon>Metamonada</taxon>
        <taxon>Parabasalia</taxon>
        <taxon>Trichomonadida</taxon>
        <taxon>Trichomonadidae</taxon>
        <taxon>Trichomonas</taxon>
    </lineage>
</organism>